<comment type="caution">
    <text evidence="4">The sequence shown here is derived from an EMBL/GenBank/DDBJ whole genome shotgun (WGS) entry which is preliminary data.</text>
</comment>
<dbReference type="Pfam" id="PF00497">
    <property type="entry name" value="SBP_bac_3"/>
    <property type="match status" value="1"/>
</dbReference>
<sequence length="275" mass="30154">MSSRFQICAQPVGNASTAGYACGNSRGSPSMPCLRLLAILLLSCSVLSARAQTLIAIDNANPPFMYQQDGQPRGLYPLLLQAVFARLGEPLAIQAMPWKRALLRGAAGELGIGGIYKNAERLRVFDYSAPIFEERLLLYVQRERAFDFRGIADLHGKRVGVIRGWSYTEEFDQAARTGQIETQEGSADEANLRKLASGRLDAVIAIELAGQRLLALPGLEQLVALPRPLSINPTYLVFAKQAGQGALLQRFDQALKDMRRDGSLQRLIEQEIATP</sequence>
<evidence type="ECO:0000259" key="3">
    <source>
        <dbReference type="SMART" id="SM00062"/>
    </source>
</evidence>
<dbReference type="PANTHER" id="PTHR35936:SF25">
    <property type="entry name" value="ABC TRANSPORTER SUBSTRATE-BINDING PROTEIN"/>
    <property type="match status" value="1"/>
</dbReference>
<gene>
    <name evidence="4" type="ORF">DMO17_04140</name>
</gene>
<dbReference type="SUPFAM" id="SSF53850">
    <property type="entry name" value="Periplasmic binding protein-like II"/>
    <property type="match status" value="1"/>
</dbReference>
<name>A0A2V4M4Q2_AQUAC</name>
<evidence type="ECO:0000256" key="1">
    <source>
        <dbReference type="ARBA" id="ARBA00010333"/>
    </source>
</evidence>
<evidence type="ECO:0000313" key="5">
    <source>
        <dbReference type="Proteomes" id="UP000248146"/>
    </source>
</evidence>
<dbReference type="PROSITE" id="PS51257">
    <property type="entry name" value="PROKAR_LIPOPROTEIN"/>
    <property type="match status" value="1"/>
</dbReference>
<protein>
    <recommendedName>
        <fullName evidence="3">Solute-binding protein family 3/N-terminal domain-containing protein</fullName>
    </recommendedName>
</protein>
<keyword evidence="2" id="KW-0732">Signal</keyword>
<dbReference type="Gene3D" id="3.40.190.10">
    <property type="entry name" value="Periplasmic binding protein-like II"/>
    <property type="match status" value="2"/>
</dbReference>
<dbReference type="InterPro" id="IPR001638">
    <property type="entry name" value="Solute-binding_3/MltF_N"/>
</dbReference>
<comment type="similarity">
    <text evidence="1">Belongs to the bacterial solute-binding protein 3 family.</text>
</comment>
<dbReference type="PANTHER" id="PTHR35936">
    <property type="entry name" value="MEMBRANE-BOUND LYTIC MUREIN TRANSGLYCOSYLASE F"/>
    <property type="match status" value="1"/>
</dbReference>
<dbReference type="AlphaFoldDB" id="A0A2V4M4Q2"/>
<feature type="domain" description="Solute-binding protein family 3/N-terminal" evidence="3">
    <location>
        <begin position="52"/>
        <end position="275"/>
    </location>
</feature>
<organism evidence="4 5">
    <name type="scientific">Aquipseudomonas alcaligenes</name>
    <name type="common">Pseudomonas alcaligenes</name>
    <dbReference type="NCBI Taxonomy" id="43263"/>
    <lineage>
        <taxon>Bacteria</taxon>
        <taxon>Pseudomonadati</taxon>
        <taxon>Pseudomonadota</taxon>
        <taxon>Gammaproteobacteria</taxon>
        <taxon>Pseudomonadales</taxon>
        <taxon>Pseudomonadaceae</taxon>
        <taxon>Aquipseudomonas</taxon>
    </lineage>
</organism>
<dbReference type="EMBL" id="QJRX01000002">
    <property type="protein sequence ID" value="PYC28377.1"/>
    <property type="molecule type" value="Genomic_DNA"/>
</dbReference>
<dbReference type="SMART" id="SM00062">
    <property type="entry name" value="PBPb"/>
    <property type="match status" value="1"/>
</dbReference>
<accession>A0A2V4M4Q2</accession>
<proteinExistence type="inferred from homology"/>
<evidence type="ECO:0000256" key="2">
    <source>
        <dbReference type="ARBA" id="ARBA00022729"/>
    </source>
</evidence>
<dbReference type="Proteomes" id="UP000248146">
    <property type="component" value="Unassembled WGS sequence"/>
</dbReference>
<reference evidence="4 5" key="1">
    <citation type="submission" date="2018-06" db="EMBL/GenBank/DDBJ databases">
        <title>Pseudomonas diversity within urban Lake Michigan freshwaters.</title>
        <authorList>
            <person name="Batrich M."/>
            <person name="Hatzopoulos T."/>
            <person name="Putonti C."/>
        </authorList>
    </citation>
    <scope>NUCLEOTIDE SEQUENCE [LARGE SCALE GENOMIC DNA]</scope>
    <source>
        <strain evidence="4 5">MB-090714</strain>
    </source>
</reference>
<evidence type="ECO:0000313" key="4">
    <source>
        <dbReference type="EMBL" id="PYC28377.1"/>
    </source>
</evidence>
<dbReference type="OrthoDB" id="7354650at2"/>